<proteinExistence type="predicted"/>
<dbReference type="Proteomes" id="UP001163823">
    <property type="component" value="Chromosome 4"/>
</dbReference>
<protein>
    <submittedName>
        <fullName evidence="1">tRNA-specific 2-thiouridylase</fullName>
    </submittedName>
</protein>
<name>A0AAD7Q1R1_QUISA</name>
<reference evidence="1" key="1">
    <citation type="journal article" date="2023" name="Science">
        <title>Elucidation of the pathway for biosynthesis of saponin adjuvants from the soapbark tree.</title>
        <authorList>
            <person name="Reed J."/>
            <person name="Orme A."/>
            <person name="El-Demerdash A."/>
            <person name="Owen C."/>
            <person name="Martin L.B.B."/>
            <person name="Misra R.C."/>
            <person name="Kikuchi S."/>
            <person name="Rejzek M."/>
            <person name="Martin A.C."/>
            <person name="Harkess A."/>
            <person name="Leebens-Mack J."/>
            <person name="Louveau T."/>
            <person name="Stephenson M.J."/>
            <person name="Osbourn A."/>
        </authorList>
    </citation>
    <scope>NUCLEOTIDE SEQUENCE</scope>
    <source>
        <strain evidence="1">S10</strain>
    </source>
</reference>
<comment type="caution">
    <text evidence="1">The sequence shown here is derived from an EMBL/GenBank/DDBJ whole genome shotgun (WGS) entry which is preliminary data.</text>
</comment>
<evidence type="ECO:0000313" key="1">
    <source>
        <dbReference type="EMBL" id="KAJ7973183.1"/>
    </source>
</evidence>
<dbReference type="KEGG" id="qsa:O6P43_010959"/>
<keyword evidence="2" id="KW-1185">Reference proteome</keyword>
<gene>
    <name evidence="1" type="ORF">O6P43_010959</name>
</gene>
<dbReference type="PANTHER" id="PTHR35123">
    <property type="entry name" value="OS07G0633900 PROTEIN-RELATED"/>
    <property type="match status" value="1"/>
</dbReference>
<accession>A0AAD7Q1R1</accession>
<dbReference type="AlphaFoldDB" id="A0AAD7Q1R1"/>
<dbReference type="EMBL" id="JARAOO010000004">
    <property type="protein sequence ID" value="KAJ7973183.1"/>
    <property type="molecule type" value="Genomic_DNA"/>
</dbReference>
<evidence type="ECO:0000313" key="2">
    <source>
        <dbReference type="Proteomes" id="UP001163823"/>
    </source>
</evidence>
<organism evidence="1 2">
    <name type="scientific">Quillaja saponaria</name>
    <name type="common">Soap bark tree</name>
    <dbReference type="NCBI Taxonomy" id="32244"/>
    <lineage>
        <taxon>Eukaryota</taxon>
        <taxon>Viridiplantae</taxon>
        <taxon>Streptophyta</taxon>
        <taxon>Embryophyta</taxon>
        <taxon>Tracheophyta</taxon>
        <taxon>Spermatophyta</taxon>
        <taxon>Magnoliopsida</taxon>
        <taxon>eudicotyledons</taxon>
        <taxon>Gunneridae</taxon>
        <taxon>Pentapetalae</taxon>
        <taxon>rosids</taxon>
        <taxon>fabids</taxon>
        <taxon>Fabales</taxon>
        <taxon>Quillajaceae</taxon>
        <taxon>Quillaja</taxon>
    </lineage>
</organism>
<sequence length="113" mass="12870">MLQMGFQNLLGEGMRSGYGRLTSSDEKLARPRRGWVKTMNGRLRGLRLSRSRKLSLKAFSVILLPSRISRIYNDIANRIMKMEGVYPSIVFPTQLGLPVLSHPSVKCRKTCFQ</sequence>
<dbReference type="PANTHER" id="PTHR35123:SF3">
    <property type="entry name" value="TRANSMEMBRANE PROTEIN"/>
    <property type="match status" value="1"/>
</dbReference>